<dbReference type="Proteomes" id="UP000255108">
    <property type="component" value="Unassembled WGS sequence"/>
</dbReference>
<dbReference type="PANTHER" id="PTHR10381:SF70">
    <property type="entry name" value="ATP-DEPENDENT CLP PROTEASE PROTEOLYTIC SUBUNIT"/>
    <property type="match status" value="1"/>
</dbReference>
<protein>
    <recommendedName>
        <fullName evidence="6">ATP-dependent Clp protease proteolytic subunit</fullName>
    </recommendedName>
</protein>
<dbReference type="Pfam" id="PF00574">
    <property type="entry name" value="CLP_protease"/>
    <property type="match status" value="1"/>
</dbReference>
<keyword evidence="3 8" id="KW-0645">Protease</keyword>
<dbReference type="SUPFAM" id="SSF52096">
    <property type="entry name" value="ClpP/crotonase"/>
    <property type="match status" value="1"/>
</dbReference>
<evidence type="ECO:0000313" key="8">
    <source>
        <dbReference type="EMBL" id="STQ91740.1"/>
    </source>
</evidence>
<dbReference type="Proteomes" id="UP000295794">
    <property type="component" value="Unassembled WGS sequence"/>
</dbReference>
<evidence type="ECO:0000256" key="3">
    <source>
        <dbReference type="ARBA" id="ARBA00022670"/>
    </source>
</evidence>
<dbReference type="CDD" id="cd07016">
    <property type="entry name" value="S14_ClpP_1"/>
    <property type="match status" value="1"/>
</dbReference>
<accession>A0A377QAI1</accession>
<name>A0A377QAI1_9NEIS</name>
<evidence type="ECO:0000256" key="4">
    <source>
        <dbReference type="ARBA" id="ARBA00022801"/>
    </source>
</evidence>
<dbReference type="GO" id="GO:0004176">
    <property type="term" value="F:ATP-dependent peptidase activity"/>
    <property type="evidence" value="ECO:0007669"/>
    <property type="project" value="InterPro"/>
</dbReference>
<feature type="region of interest" description="Disordered" evidence="7">
    <location>
        <begin position="1"/>
        <end position="22"/>
    </location>
</feature>
<dbReference type="EMBL" id="SMBT01000025">
    <property type="protein sequence ID" value="TCU81224.1"/>
    <property type="molecule type" value="Genomic_DNA"/>
</dbReference>
<proteinExistence type="inferred from homology"/>
<feature type="compositionally biased region" description="Low complexity" evidence="7">
    <location>
        <begin position="13"/>
        <end position="22"/>
    </location>
</feature>
<dbReference type="InterPro" id="IPR001907">
    <property type="entry name" value="ClpP"/>
</dbReference>
<dbReference type="InterPro" id="IPR023562">
    <property type="entry name" value="ClpP/TepA"/>
</dbReference>
<organism evidence="8 10">
    <name type="scientific">Iodobacter fluviatilis</name>
    <dbReference type="NCBI Taxonomy" id="537"/>
    <lineage>
        <taxon>Bacteria</taxon>
        <taxon>Pseudomonadati</taxon>
        <taxon>Pseudomonadota</taxon>
        <taxon>Betaproteobacteria</taxon>
        <taxon>Neisseriales</taxon>
        <taxon>Chitinibacteraceae</taxon>
        <taxon>Iodobacter</taxon>
    </lineage>
</organism>
<evidence type="ECO:0000256" key="1">
    <source>
        <dbReference type="ARBA" id="ARBA00007039"/>
    </source>
</evidence>
<sequence length="382" mass="39963">MKIKNNDPRLMNSAASAGDGSGSSWYSIRNAAEGKPDAPIEVFLYDQIGDWGIRAADFIRDLNAADDGKRPVVVAINSIGGDVWDGLAIHNVLRRMGDRVTARIDGLAASIASVIAMGAHKVVMPDNAMLMIHNPATVAMGESGDLRAVADFMDQAKQCLIACYRVKASGMDVDTLSKMMNETTWLTAQESLALGFADEIAPTVNMQASAAMTAAVGRMGNAPVALMAALKDSAESVPPDLTSEPEPVIQAVDAVAMAALAAELCNSAQLPSVAVMRVVAVSALASEQAVRNSVNEAIAIRDMTLTAKLPEMAASLIAAGISIDAARERLFNKLVTAAGEELDATPPDETPIKPTACGPNAHSIYAQRRSPAANPITIRGLS</sequence>
<keyword evidence="2" id="KW-0963">Cytoplasm</keyword>
<keyword evidence="4 8" id="KW-0378">Hydrolase</keyword>
<dbReference type="EMBL" id="UGHR01000001">
    <property type="protein sequence ID" value="STQ91740.1"/>
    <property type="molecule type" value="Genomic_DNA"/>
</dbReference>
<comment type="similarity">
    <text evidence="1 6">Belongs to the peptidase S14 family.</text>
</comment>
<evidence type="ECO:0000256" key="6">
    <source>
        <dbReference type="RuleBase" id="RU003567"/>
    </source>
</evidence>
<dbReference type="AlphaFoldDB" id="A0A377QAI1"/>
<evidence type="ECO:0000256" key="7">
    <source>
        <dbReference type="SAM" id="MobiDB-lite"/>
    </source>
</evidence>
<gene>
    <name evidence="8" type="primary">clpP1</name>
    <name evidence="9" type="ORF">EV682_12527</name>
    <name evidence="8" type="ORF">NCTC11159_02817</name>
</gene>
<evidence type="ECO:0000313" key="9">
    <source>
        <dbReference type="EMBL" id="TCU81224.1"/>
    </source>
</evidence>
<dbReference type="PANTHER" id="PTHR10381">
    <property type="entry name" value="ATP-DEPENDENT CLP PROTEASE PROTEOLYTIC SUBUNIT"/>
    <property type="match status" value="1"/>
</dbReference>
<reference evidence="8 10" key="1">
    <citation type="submission" date="2018-06" db="EMBL/GenBank/DDBJ databases">
        <authorList>
            <consortium name="Pathogen Informatics"/>
            <person name="Doyle S."/>
        </authorList>
    </citation>
    <scope>NUCLEOTIDE SEQUENCE [LARGE SCALE GENOMIC DNA]</scope>
    <source>
        <strain evidence="8 10">NCTC11159</strain>
    </source>
</reference>
<dbReference type="PRINTS" id="PR00127">
    <property type="entry name" value="CLPPROTEASEP"/>
</dbReference>
<dbReference type="GO" id="GO:0006515">
    <property type="term" value="P:protein quality control for misfolded or incompletely synthesized proteins"/>
    <property type="evidence" value="ECO:0007669"/>
    <property type="project" value="TreeGrafter"/>
</dbReference>
<evidence type="ECO:0000256" key="2">
    <source>
        <dbReference type="ARBA" id="ARBA00022490"/>
    </source>
</evidence>
<keyword evidence="11" id="KW-1185">Reference proteome</keyword>
<dbReference type="InterPro" id="IPR029045">
    <property type="entry name" value="ClpP/crotonase-like_dom_sf"/>
</dbReference>
<evidence type="ECO:0000313" key="10">
    <source>
        <dbReference type="Proteomes" id="UP000255108"/>
    </source>
</evidence>
<keyword evidence="5" id="KW-0720">Serine protease</keyword>
<dbReference type="GO" id="GO:0004252">
    <property type="term" value="F:serine-type endopeptidase activity"/>
    <property type="evidence" value="ECO:0007669"/>
    <property type="project" value="InterPro"/>
</dbReference>
<evidence type="ECO:0000313" key="11">
    <source>
        <dbReference type="Proteomes" id="UP000295794"/>
    </source>
</evidence>
<dbReference type="GO" id="GO:0009368">
    <property type="term" value="C:endopeptidase Clp complex"/>
    <property type="evidence" value="ECO:0007669"/>
    <property type="project" value="TreeGrafter"/>
</dbReference>
<dbReference type="GO" id="GO:0051117">
    <property type="term" value="F:ATPase binding"/>
    <property type="evidence" value="ECO:0007669"/>
    <property type="project" value="TreeGrafter"/>
</dbReference>
<dbReference type="NCBIfam" id="NF045542">
    <property type="entry name" value="Clp_rel_HeadMat"/>
    <property type="match status" value="1"/>
</dbReference>
<evidence type="ECO:0000256" key="5">
    <source>
        <dbReference type="ARBA" id="ARBA00022825"/>
    </source>
</evidence>
<dbReference type="Gene3D" id="3.90.226.10">
    <property type="entry name" value="2-enoyl-CoA Hydratase, Chain A, domain 1"/>
    <property type="match status" value="1"/>
</dbReference>
<reference evidence="9 11" key="2">
    <citation type="submission" date="2019-03" db="EMBL/GenBank/DDBJ databases">
        <title>Genomic Encyclopedia of Type Strains, Phase IV (KMG-IV): sequencing the most valuable type-strain genomes for metagenomic binning, comparative biology and taxonomic classification.</title>
        <authorList>
            <person name="Goeker M."/>
        </authorList>
    </citation>
    <scope>NUCLEOTIDE SEQUENCE [LARGE SCALE GENOMIC DNA]</scope>
    <source>
        <strain evidence="9 11">DSM 3764</strain>
    </source>
</reference>